<feature type="transmembrane region" description="Helical" evidence="2">
    <location>
        <begin position="102"/>
        <end position="125"/>
    </location>
</feature>
<keyword evidence="2" id="KW-1133">Transmembrane helix</keyword>
<feature type="transmembrane region" description="Helical" evidence="2">
    <location>
        <begin position="56"/>
        <end position="79"/>
    </location>
</feature>
<comment type="caution">
    <text evidence="3">The sequence shown here is derived from an EMBL/GenBank/DDBJ whole genome shotgun (WGS) entry which is preliminary data.</text>
</comment>
<evidence type="ECO:0000256" key="1">
    <source>
        <dbReference type="SAM" id="MobiDB-lite"/>
    </source>
</evidence>
<reference evidence="3 4" key="1">
    <citation type="journal article" date="2020" name="ISME J.">
        <title>Uncovering the hidden diversity of litter-decomposition mechanisms in mushroom-forming fungi.</title>
        <authorList>
            <person name="Floudas D."/>
            <person name="Bentzer J."/>
            <person name="Ahren D."/>
            <person name="Johansson T."/>
            <person name="Persson P."/>
            <person name="Tunlid A."/>
        </authorList>
    </citation>
    <scope>NUCLEOTIDE SEQUENCE [LARGE SCALE GENOMIC DNA]</scope>
    <source>
        <strain evidence="3 4">CBS 101986</strain>
    </source>
</reference>
<keyword evidence="2" id="KW-0472">Membrane</keyword>
<evidence type="ECO:0000256" key="2">
    <source>
        <dbReference type="SAM" id="Phobius"/>
    </source>
</evidence>
<protein>
    <submittedName>
        <fullName evidence="3">Uncharacterized protein</fullName>
    </submittedName>
</protein>
<name>A0A8H5ASE8_9AGAR</name>
<feature type="transmembrane region" description="Helical" evidence="2">
    <location>
        <begin position="137"/>
        <end position="161"/>
    </location>
</feature>
<organism evidence="3 4">
    <name type="scientific">Psilocybe cf. subviscida</name>
    <dbReference type="NCBI Taxonomy" id="2480587"/>
    <lineage>
        <taxon>Eukaryota</taxon>
        <taxon>Fungi</taxon>
        <taxon>Dikarya</taxon>
        <taxon>Basidiomycota</taxon>
        <taxon>Agaricomycotina</taxon>
        <taxon>Agaricomycetes</taxon>
        <taxon>Agaricomycetidae</taxon>
        <taxon>Agaricales</taxon>
        <taxon>Agaricineae</taxon>
        <taxon>Strophariaceae</taxon>
        <taxon>Psilocybe</taxon>
    </lineage>
</organism>
<evidence type="ECO:0000313" key="4">
    <source>
        <dbReference type="Proteomes" id="UP000567179"/>
    </source>
</evidence>
<dbReference type="EMBL" id="JAACJJ010000058">
    <property type="protein sequence ID" value="KAF5310053.1"/>
    <property type="molecule type" value="Genomic_DNA"/>
</dbReference>
<feature type="transmembrane region" description="Helical" evidence="2">
    <location>
        <begin position="28"/>
        <end position="49"/>
    </location>
</feature>
<feature type="region of interest" description="Disordered" evidence="1">
    <location>
        <begin position="320"/>
        <end position="340"/>
    </location>
</feature>
<dbReference type="AlphaFoldDB" id="A0A8H5ASE8"/>
<proteinExistence type="predicted"/>
<feature type="transmembrane region" description="Helical" evidence="2">
    <location>
        <begin position="212"/>
        <end position="233"/>
    </location>
</feature>
<sequence>MSDANSGPPLIPKPIAQALLDSLLGTTLVQSLLTGFYVVLFVQTIVPLIRDGKRKVYTGVLMLLFSMVIINLGTTWQILRDIMITHNDTRNTMVLELMGGPLQIPLAANATGCIAVLIADTLLVWRCYVLWRRNKILLAFFTLLLLGEVALIPILLVLNANLGPGKVSIICLFFFLSMGITVLATGLIIYRIADVSKRSRGEMSKYQYAMEVLVESGLMYSTTLLISGVLLAVRGNDFTNYPLVQASSYWGGILTPVTGIAPTLITMRIVSGTARDETSWTQPVSGMLFNNTPRGHAAHSSTFNASETVLKGYSAHNASKEAASSVERKPSHDSFGGHESDMVFRQENLAITSGTAV</sequence>
<evidence type="ECO:0000313" key="3">
    <source>
        <dbReference type="EMBL" id="KAF5310053.1"/>
    </source>
</evidence>
<feature type="transmembrane region" description="Helical" evidence="2">
    <location>
        <begin position="253"/>
        <end position="270"/>
    </location>
</feature>
<feature type="compositionally biased region" description="Basic and acidic residues" evidence="1">
    <location>
        <begin position="326"/>
        <end position="340"/>
    </location>
</feature>
<gene>
    <name evidence="3" type="ORF">D9619_010486</name>
</gene>
<dbReference type="Proteomes" id="UP000567179">
    <property type="component" value="Unassembled WGS sequence"/>
</dbReference>
<accession>A0A8H5ASE8</accession>
<keyword evidence="4" id="KW-1185">Reference proteome</keyword>
<feature type="transmembrane region" description="Helical" evidence="2">
    <location>
        <begin position="167"/>
        <end position="192"/>
    </location>
</feature>
<keyword evidence="2" id="KW-0812">Transmembrane</keyword>
<dbReference type="OrthoDB" id="2873242at2759"/>